<sequence length="237" mass="27728">MGEKMFAFVVHHHGHFVNYLFLCYDGSLKMLTLISCPILKWFMALKELDSRKNINIHTTNEGKQRDSFMVAEEEYEMDLVDVHIDMPEKDYNEGNDQSDHFSERSDLEFFLHRDSLNDTYSLVAAEIDREYAEYLRSREKGKHQENVVSSDSETLDVPYGSEQEEDNWPEFNKERDMTAAELKARLVFSSVYVYRKALIEYLNSKGIEIAYMTNDMQKVTVCCKNKCSGRIHASRLL</sequence>
<reference evidence="2" key="1">
    <citation type="journal article" date="2023" name="Nat. Plants">
        <title>Single-cell RNA sequencing provides a high-resolution roadmap for understanding the multicellular compartmentation of specialized metabolism.</title>
        <authorList>
            <person name="Sun S."/>
            <person name="Shen X."/>
            <person name="Li Y."/>
            <person name="Li Y."/>
            <person name="Wang S."/>
            <person name="Li R."/>
            <person name="Zhang H."/>
            <person name="Shen G."/>
            <person name="Guo B."/>
            <person name="Wei J."/>
            <person name="Xu J."/>
            <person name="St-Pierre B."/>
            <person name="Chen S."/>
            <person name="Sun C."/>
        </authorList>
    </citation>
    <scope>NUCLEOTIDE SEQUENCE [LARGE SCALE GENOMIC DNA]</scope>
</reference>
<dbReference type="Proteomes" id="UP001060085">
    <property type="component" value="Linkage Group LG02"/>
</dbReference>
<name>A0ACC0C048_CATRO</name>
<evidence type="ECO:0000313" key="1">
    <source>
        <dbReference type="EMBL" id="KAI5678338.1"/>
    </source>
</evidence>
<comment type="caution">
    <text evidence="1">The sequence shown here is derived from an EMBL/GenBank/DDBJ whole genome shotgun (WGS) entry which is preliminary data.</text>
</comment>
<organism evidence="1 2">
    <name type="scientific">Catharanthus roseus</name>
    <name type="common">Madagascar periwinkle</name>
    <name type="synonym">Vinca rosea</name>
    <dbReference type="NCBI Taxonomy" id="4058"/>
    <lineage>
        <taxon>Eukaryota</taxon>
        <taxon>Viridiplantae</taxon>
        <taxon>Streptophyta</taxon>
        <taxon>Embryophyta</taxon>
        <taxon>Tracheophyta</taxon>
        <taxon>Spermatophyta</taxon>
        <taxon>Magnoliopsida</taxon>
        <taxon>eudicotyledons</taxon>
        <taxon>Gunneridae</taxon>
        <taxon>Pentapetalae</taxon>
        <taxon>asterids</taxon>
        <taxon>lamiids</taxon>
        <taxon>Gentianales</taxon>
        <taxon>Apocynaceae</taxon>
        <taxon>Rauvolfioideae</taxon>
        <taxon>Vinceae</taxon>
        <taxon>Catharanthinae</taxon>
        <taxon>Catharanthus</taxon>
    </lineage>
</organism>
<dbReference type="EMBL" id="CM044702">
    <property type="protein sequence ID" value="KAI5678338.1"/>
    <property type="molecule type" value="Genomic_DNA"/>
</dbReference>
<proteinExistence type="predicted"/>
<evidence type="ECO:0000313" key="2">
    <source>
        <dbReference type="Proteomes" id="UP001060085"/>
    </source>
</evidence>
<keyword evidence="2" id="KW-1185">Reference proteome</keyword>
<gene>
    <name evidence="1" type="ORF">M9H77_09288</name>
</gene>
<protein>
    <submittedName>
        <fullName evidence="1">Uncharacterized protein</fullName>
    </submittedName>
</protein>
<accession>A0ACC0C048</accession>